<organism evidence="7 8">
    <name type="scientific">Leptospira neocaledonica</name>
    <dbReference type="NCBI Taxonomy" id="2023192"/>
    <lineage>
        <taxon>Bacteria</taxon>
        <taxon>Pseudomonadati</taxon>
        <taxon>Spirochaetota</taxon>
        <taxon>Spirochaetia</taxon>
        <taxon>Leptospirales</taxon>
        <taxon>Leptospiraceae</taxon>
        <taxon>Leptospira</taxon>
    </lineage>
</organism>
<proteinExistence type="inferred from homology"/>
<keyword evidence="5" id="KW-0862">Zinc</keyword>
<evidence type="ECO:0000256" key="4">
    <source>
        <dbReference type="ARBA" id="ARBA00022801"/>
    </source>
</evidence>
<accession>A0A2N0A0T6</accession>
<evidence type="ECO:0000259" key="6">
    <source>
        <dbReference type="SMART" id="SM00849"/>
    </source>
</evidence>
<gene>
    <name evidence="7" type="ORF">CH365_05720</name>
</gene>
<dbReference type="SMART" id="SM00849">
    <property type="entry name" value="Lactamase_B"/>
    <property type="match status" value="1"/>
</dbReference>
<dbReference type="InterPro" id="IPR051013">
    <property type="entry name" value="MBL_superfamily_lactonases"/>
</dbReference>
<dbReference type="EMBL" id="NPEA01000003">
    <property type="protein sequence ID" value="PJZ77924.1"/>
    <property type="molecule type" value="Genomic_DNA"/>
</dbReference>
<evidence type="ECO:0000256" key="5">
    <source>
        <dbReference type="ARBA" id="ARBA00022833"/>
    </source>
</evidence>
<evidence type="ECO:0000313" key="8">
    <source>
        <dbReference type="Proteomes" id="UP000231843"/>
    </source>
</evidence>
<protein>
    <submittedName>
        <fullName evidence="7">Zn-dependent hydrolase</fullName>
    </submittedName>
</protein>
<dbReference type="InterPro" id="IPR036866">
    <property type="entry name" value="RibonucZ/Hydroxyglut_hydro"/>
</dbReference>
<evidence type="ECO:0000256" key="1">
    <source>
        <dbReference type="ARBA" id="ARBA00001947"/>
    </source>
</evidence>
<dbReference type="GO" id="GO:0016787">
    <property type="term" value="F:hydrolase activity"/>
    <property type="evidence" value="ECO:0007669"/>
    <property type="project" value="UniProtKB-KW"/>
</dbReference>
<dbReference type="Proteomes" id="UP000231843">
    <property type="component" value="Unassembled WGS sequence"/>
</dbReference>
<feature type="domain" description="Metallo-beta-lactamase" evidence="6">
    <location>
        <begin position="70"/>
        <end position="263"/>
    </location>
</feature>
<evidence type="ECO:0000256" key="2">
    <source>
        <dbReference type="ARBA" id="ARBA00007749"/>
    </source>
</evidence>
<keyword evidence="3" id="KW-0479">Metal-binding</keyword>
<dbReference type="GO" id="GO:0046872">
    <property type="term" value="F:metal ion binding"/>
    <property type="evidence" value="ECO:0007669"/>
    <property type="project" value="UniProtKB-KW"/>
</dbReference>
<dbReference type="AlphaFoldDB" id="A0A2N0A0T6"/>
<dbReference type="Pfam" id="PF00753">
    <property type="entry name" value="Lactamase_B"/>
    <property type="match status" value="1"/>
</dbReference>
<evidence type="ECO:0000256" key="3">
    <source>
        <dbReference type="ARBA" id="ARBA00022723"/>
    </source>
</evidence>
<dbReference type="PANTHER" id="PTHR42978">
    <property type="entry name" value="QUORUM-QUENCHING LACTONASE YTNP-RELATED-RELATED"/>
    <property type="match status" value="1"/>
</dbReference>
<keyword evidence="8" id="KW-1185">Reference proteome</keyword>
<evidence type="ECO:0000313" key="7">
    <source>
        <dbReference type="EMBL" id="PJZ77924.1"/>
    </source>
</evidence>
<reference evidence="7 8" key="1">
    <citation type="submission" date="2017-07" db="EMBL/GenBank/DDBJ databases">
        <title>Leptospira spp. isolated from tropical soils.</title>
        <authorList>
            <person name="Thibeaux R."/>
            <person name="Iraola G."/>
            <person name="Ferres I."/>
            <person name="Bierque E."/>
            <person name="Girault D."/>
            <person name="Soupe-Gilbert M.-E."/>
            <person name="Picardeau M."/>
            <person name="Goarant C."/>
        </authorList>
    </citation>
    <scope>NUCLEOTIDE SEQUENCE [LARGE SCALE GENOMIC DNA]</scope>
    <source>
        <strain evidence="7 8">ES4-C-A1</strain>
    </source>
</reference>
<comment type="similarity">
    <text evidence="2">Belongs to the metallo-beta-lactamase superfamily.</text>
</comment>
<sequence length="282" mass="31439">MKIFILMVSILLFYCGTSSSPKVKNPSLEISGSKLPLRELQDGLYAILLGKSFYPNRLTNSDIRDGESEIVFLFYLIKLEKRYILIDTGTSSISNPDITIHNWISPDKILGSAGIKPGMIGEIILTHFHSDHSGGIGLFPNAKIYVTPEDWDALKKTNRSVNSKLVAKERSKKVQFVNSSLEVFQNFRILLTGGHTQGSIAVEWLVSSGKKFLITGDECYWIEFCKQGQGLSSEATFSLSNNKEFLDYVSVLSSSGTKVLTMHDPNILSLGEEVFPRIYKVD</sequence>
<comment type="cofactor">
    <cofactor evidence="1">
        <name>Zn(2+)</name>
        <dbReference type="ChEBI" id="CHEBI:29105"/>
    </cofactor>
</comment>
<dbReference type="Gene3D" id="3.60.15.10">
    <property type="entry name" value="Ribonuclease Z/Hydroxyacylglutathione hydrolase-like"/>
    <property type="match status" value="1"/>
</dbReference>
<keyword evidence="4 7" id="KW-0378">Hydrolase</keyword>
<name>A0A2N0A0T6_9LEPT</name>
<dbReference type="SUPFAM" id="SSF56281">
    <property type="entry name" value="Metallo-hydrolase/oxidoreductase"/>
    <property type="match status" value="1"/>
</dbReference>
<dbReference type="PANTHER" id="PTHR42978:SF7">
    <property type="entry name" value="METALLO-HYDROLASE RV2300C-RELATED"/>
    <property type="match status" value="1"/>
</dbReference>
<comment type="caution">
    <text evidence="7">The sequence shown here is derived from an EMBL/GenBank/DDBJ whole genome shotgun (WGS) entry which is preliminary data.</text>
</comment>
<dbReference type="OrthoDB" id="9802897at2"/>
<dbReference type="InterPro" id="IPR001279">
    <property type="entry name" value="Metallo-B-lactamas"/>
</dbReference>